<feature type="binding site" evidence="6">
    <location>
        <position position="79"/>
    </location>
    <ligand>
        <name>S-adenosyl-L-methionine</name>
        <dbReference type="ChEBI" id="CHEBI:59789"/>
    </ligand>
</feature>
<dbReference type="EMBL" id="CP095075">
    <property type="protein sequence ID" value="UOR12929.1"/>
    <property type="molecule type" value="Genomic_DNA"/>
</dbReference>
<evidence type="ECO:0000256" key="3">
    <source>
        <dbReference type="ARBA" id="ARBA00022603"/>
    </source>
</evidence>
<evidence type="ECO:0000256" key="4">
    <source>
        <dbReference type="ARBA" id="ARBA00022679"/>
    </source>
</evidence>
<dbReference type="Gene3D" id="1.10.150.170">
    <property type="entry name" value="Putative methyltransferase TM0872, insert domain"/>
    <property type="match status" value="1"/>
</dbReference>
<evidence type="ECO:0000256" key="1">
    <source>
        <dbReference type="ARBA" id="ARBA00010396"/>
    </source>
</evidence>
<gene>
    <name evidence="6 8" type="primary">rsmH</name>
    <name evidence="8" type="ORF">MUO15_05345</name>
</gene>
<feature type="coiled-coil region" evidence="7">
    <location>
        <begin position="51"/>
        <end position="85"/>
    </location>
</feature>
<dbReference type="PANTHER" id="PTHR11265:SF0">
    <property type="entry name" value="12S RRNA N4-METHYLCYTIDINE METHYLTRANSFERASE"/>
    <property type="match status" value="1"/>
</dbReference>
<feature type="binding site" evidence="6">
    <location>
        <position position="107"/>
    </location>
    <ligand>
        <name>S-adenosyl-L-methionine</name>
        <dbReference type="ChEBI" id="CHEBI:59789"/>
    </ligand>
</feature>
<keyword evidence="5 6" id="KW-0949">S-adenosyl-L-methionine</keyword>
<dbReference type="PANTHER" id="PTHR11265">
    <property type="entry name" value="S-ADENOSYL-METHYLTRANSFERASE MRAW"/>
    <property type="match status" value="1"/>
</dbReference>
<dbReference type="CDD" id="cd02440">
    <property type="entry name" value="AdoMet_MTases"/>
    <property type="match status" value="1"/>
</dbReference>
<keyword evidence="6" id="KW-0963">Cytoplasm</keyword>
<evidence type="ECO:0000256" key="7">
    <source>
        <dbReference type="SAM" id="Coils"/>
    </source>
</evidence>
<organism evidence="8 9">
    <name type="scientific">Halobacillus amylolyticus</name>
    <dbReference type="NCBI Taxonomy" id="2932259"/>
    <lineage>
        <taxon>Bacteria</taxon>
        <taxon>Bacillati</taxon>
        <taxon>Bacillota</taxon>
        <taxon>Bacilli</taxon>
        <taxon>Bacillales</taxon>
        <taxon>Bacillaceae</taxon>
        <taxon>Halobacillus</taxon>
    </lineage>
</organism>
<name>A0ABY4HDX6_9BACI</name>
<keyword evidence="2 6" id="KW-0698">rRNA processing</keyword>
<dbReference type="Gene3D" id="3.40.50.150">
    <property type="entry name" value="Vaccinia Virus protein VP39"/>
    <property type="match status" value="1"/>
</dbReference>
<proteinExistence type="inferred from homology"/>
<keyword evidence="4 6" id="KW-0808">Transferase</keyword>
<protein>
    <recommendedName>
        <fullName evidence="6">Ribosomal RNA small subunit methyltransferase H</fullName>
        <ecNumber evidence="6">2.1.1.199</ecNumber>
    </recommendedName>
    <alternativeName>
        <fullName evidence="6">16S rRNA m(4)C1402 methyltransferase</fullName>
    </alternativeName>
    <alternativeName>
        <fullName evidence="6">rRNA (cytosine-N(4)-)-methyltransferase RsmH</fullName>
    </alternativeName>
</protein>
<dbReference type="InterPro" id="IPR029063">
    <property type="entry name" value="SAM-dependent_MTases_sf"/>
</dbReference>
<comment type="catalytic activity">
    <reaction evidence="6">
        <text>cytidine(1402) in 16S rRNA + S-adenosyl-L-methionine = N(4)-methylcytidine(1402) in 16S rRNA + S-adenosyl-L-homocysteine + H(+)</text>
        <dbReference type="Rhea" id="RHEA:42928"/>
        <dbReference type="Rhea" id="RHEA-COMP:10286"/>
        <dbReference type="Rhea" id="RHEA-COMP:10287"/>
        <dbReference type="ChEBI" id="CHEBI:15378"/>
        <dbReference type="ChEBI" id="CHEBI:57856"/>
        <dbReference type="ChEBI" id="CHEBI:59789"/>
        <dbReference type="ChEBI" id="CHEBI:74506"/>
        <dbReference type="ChEBI" id="CHEBI:82748"/>
        <dbReference type="EC" id="2.1.1.199"/>
    </reaction>
</comment>
<evidence type="ECO:0000313" key="9">
    <source>
        <dbReference type="Proteomes" id="UP000830326"/>
    </source>
</evidence>
<evidence type="ECO:0000313" key="8">
    <source>
        <dbReference type="EMBL" id="UOR12929.1"/>
    </source>
</evidence>
<dbReference type="GO" id="GO:0032259">
    <property type="term" value="P:methylation"/>
    <property type="evidence" value="ECO:0007669"/>
    <property type="project" value="UniProtKB-KW"/>
</dbReference>
<dbReference type="InterPro" id="IPR002903">
    <property type="entry name" value="RsmH"/>
</dbReference>
<keyword evidence="7" id="KW-0175">Coiled coil</keyword>
<dbReference type="Pfam" id="PF01795">
    <property type="entry name" value="Methyltransf_5"/>
    <property type="match status" value="1"/>
</dbReference>
<feature type="binding site" evidence="6">
    <location>
        <position position="52"/>
    </location>
    <ligand>
        <name>S-adenosyl-L-methionine</name>
        <dbReference type="ChEBI" id="CHEBI:59789"/>
    </ligand>
</feature>
<dbReference type="NCBIfam" id="TIGR00006">
    <property type="entry name" value="16S rRNA (cytosine(1402)-N(4))-methyltransferase RsmH"/>
    <property type="match status" value="1"/>
</dbReference>
<dbReference type="RefSeq" id="WP_245034110.1">
    <property type="nucleotide sequence ID" value="NZ_CP095075.1"/>
</dbReference>
<keyword evidence="3 6" id="KW-0489">Methyltransferase</keyword>
<evidence type="ECO:0000256" key="5">
    <source>
        <dbReference type="ARBA" id="ARBA00022691"/>
    </source>
</evidence>
<dbReference type="EC" id="2.1.1.199" evidence="6"/>
<dbReference type="PIRSF" id="PIRSF004486">
    <property type="entry name" value="MraW"/>
    <property type="match status" value="1"/>
</dbReference>
<dbReference type="SUPFAM" id="SSF53335">
    <property type="entry name" value="S-adenosyl-L-methionine-dependent methyltransferases"/>
    <property type="match status" value="1"/>
</dbReference>
<feature type="binding site" evidence="6">
    <location>
        <position position="100"/>
    </location>
    <ligand>
        <name>S-adenosyl-L-methionine</name>
        <dbReference type="ChEBI" id="CHEBI:59789"/>
    </ligand>
</feature>
<dbReference type="SUPFAM" id="SSF81799">
    <property type="entry name" value="Putative methyltransferase TM0872, insert domain"/>
    <property type="match status" value="1"/>
</dbReference>
<dbReference type="InterPro" id="IPR023397">
    <property type="entry name" value="SAM-dep_MeTrfase_MraW_recog"/>
</dbReference>
<comment type="similarity">
    <text evidence="1 6">Belongs to the methyltransferase superfamily. RsmH family.</text>
</comment>
<dbReference type="HAMAP" id="MF_01007">
    <property type="entry name" value="16SrRNA_methyltr_H"/>
    <property type="match status" value="1"/>
</dbReference>
<keyword evidence="9" id="KW-1185">Reference proteome</keyword>
<accession>A0ABY4HDX6</accession>
<sequence length="326" mass="37351">MFEHYSVLKEETIKGLHIQPNGVYVDCTLGGGGHAEEIASRLNEEGQLIAFDQDEHALEAARTRLDSYKDRITFVHANFRQLEEKLAELGLEQVDGILYDLGVSSPQLDVAERGFSYHNDAPLDMRMNQSDELSAWHVINEWPYESLVRIFFKYGEEKFSKQIARKIEAAREVKEIHTTNELVELIKEGIPAPARRKGGHPAKRVFQAIRIAVNDELGAFQDTLHQAARMVSVDGRIAVITFHSLEDRLCKQAFKKWSSNPPLPKNIPVIPEDKLPPFKLITRKPIVAENNELEDNRRSRSAKLRVVEKVKPWSEEFKFEEGWKQT</sequence>
<dbReference type="Proteomes" id="UP000830326">
    <property type="component" value="Chromosome"/>
</dbReference>
<feature type="binding site" evidence="6">
    <location>
        <begin position="32"/>
        <end position="34"/>
    </location>
    <ligand>
        <name>S-adenosyl-L-methionine</name>
        <dbReference type="ChEBI" id="CHEBI:59789"/>
    </ligand>
</feature>
<comment type="function">
    <text evidence="6">Specifically methylates the N4 position of cytidine in position 1402 (C1402) of 16S rRNA.</text>
</comment>
<evidence type="ECO:0000256" key="2">
    <source>
        <dbReference type="ARBA" id="ARBA00022552"/>
    </source>
</evidence>
<reference evidence="8" key="1">
    <citation type="submission" date="2022-04" db="EMBL/GenBank/DDBJ databases">
        <title>Halobacillus sp. isolated from saltern.</title>
        <authorList>
            <person name="Won M."/>
            <person name="Lee C.-M."/>
            <person name="Woen H.-Y."/>
            <person name="Kwon S.-W."/>
        </authorList>
    </citation>
    <scope>NUCLEOTIDE SEQUENCE</scope>
    <source>
        <strain evidence="8">SSHM10-5</strain>
    </source>
</reference>
<comment type="subcellular location">
    <subcellularLocation>
        <location evidence="6">Cytoplasm</location>
    </subcellularLocation>
</comment>
<dbReference type="GO" id="GO:0008168">
    <property type="term" value="F:methyltransferase activity"/>
    <property type="evidence" value="ECO:0007669"/>
    <property type="project" value="UniProtKB-KW"/>
</dbReference>
<evidence type="ECO:0000256" key="6">
    <source>
        <dbReference type="HAMAP-Rule" id="MF_01007"/>
    </source>
</evidence>